<name>A0A383W9P7_TETOB</name>
<evidence type="ECO:0000313" key="2">
    <source>
        <dbReference type="Proteomes" id="UP000256970"/>
    </source>
</evidence>
<protein>
    <submittedName>
        <fullName evidence="1">Uncharacterized protein</fullName>
    </submittedName>
</protein>
<gene>
    <name evidence="1" type="ORF">BQ4739_LOCUS14223</name>
</gene>
<sequence length="262" mass="27217">MSYAAQPVQWLQQHDYQQQPQQLNYQLLLQQQQQQQQLDCQQQPQLLGYLQQPNYQLQQQQLGHQQVAPGCAVLAVPLLQHAGSVRTGSTSSSCSSISGFSLELPAGCSSSSSSSNRGTLAPQCQVFAVPPSSAAAAAAASPVVAAPGMLMLTSVAEQAVAMQQHAHTALQEAERASAQLQALFAACTASPGLLSAPSSSYHANSSVTTSYISDAALVARGTQQLLPCWPDTPSSQAAAAAAAMAHGVAGWCSYATAAAPQL</sequence>
<organism evidence="1 2">
    <name type="scientific">Tetradesmus obliquus</name>
    <name type="common">Green alga</name>
    <name type="synonym">Acutodesmus obliquus</name>
    <dbReference type="NCBI Taxonomy" id="3088"/>
    <lineage>
        <taxon>Eukaryota</taxon>
        <taxon>Viridiplantae</taxon>
        <taxon>Chlorophyta</taxon>
        <taxon>core chlorophytes</taxon>
        <taxon>Chlorophyceae</taxon>
        <taxon>CS clade</taxon>
        <taxon>Sphaeropleales</taxon>
        <taxon>Scenedesmaceae</taxon>
        <taxon>Tetradesmus</taxon>
    </lineage>
</organism>
<reference evidence="1 2" key="1">
    <citation type="submission" date="2016-10" db="EMBL/GenBank/DDBJ databases">
        <authorList>
            <person name="Cai Z."/>
        </authorList>
    </citation>
    <scope>NUCLEOTIDE SEQUENCE [LARGE SCALE GENOMIC DNA]</scope>
</reference>
<keyword evidence="2" id="KW-1185">Reference proteome</keyword>
<dbReference type="EMBL" id="FNXT01001202">
    <property type="protein sequence ID" value="SZX73963.1"/>
    <property type="molecule type" value="Genomic_DNA"/>
</dbReference>
<dbReference type="AlphaFoldDB" id="A0A383W9P7"/>
<accession>A0A383W9P7</accession>
<dbReference type="Proteomes" id="UP000256970">
    <property type="component" value="Unassembled WGS sequence"/>
</dbReference>
<evidence type="ECO:0000313" key="1">
    <source>
        <dbReference type="EMBL" id="SZX73963.1"/>
    </source>
</evidence>
<proteinExistence type="predicted"/>